<feature type="domain" description="Histidine kinase/HSP90-like ATPase" evidence="1">
    <location>
        <begin position="34"/>
        <end position="138"/>
    </location>
</feature>
<accession>A0A644VTU2</accession>
<dbReference type="SUPFAM" id="SSF55874">
    <property type="entry name" value="ATPase domain of HSP90 chaperone/DNA topoisomerase II/histidine kinase"/>
    <property type="match status" value="1"/>
</dbReference>
<keyword evidence="2" id="KW-0808">Transferase</keyword>
<evidence type="ECO:0000313" key="2">
    <source>
        <dbReference type="EMBL" id="MPL94819.1"/>
    </source>
</evidence>
<dbReference type="SMART" id="SM00387">
    <property type="entry name" value="HATPase_c"/>
    <property type="match status" value="1"/>
</dbReference>
<dbReference type="Gene3D" id="3.30.565.10">
    <property type="entry name" value="Histidine kinase-like ATPase, C-terminal domain"/>
    <property type="match status" value="1"/>
</dbReference>
<dbReference type="InterPro" id="IPR036890">
    <property type="entry name" value="HATPase_C_sf"/>
</dbReference>
<keyword evidence="2" id="KW-0418">Kinase</keyword>
<dbReference type="Pfam" id="PF13581">
    <property type="entry name" value="HATPase_c_2"/>
    <property type="match status" value="1"/>
</dbReference>
<dbReference type="GO" id="GO:0004674">
    <property type="term" value="F:protein serine/threonine kinase activity"/>
    <property type="evidence" value="ECO:0007669"/>
    <property type="project" value="UniProtKB-EC"/>
</dbReference>
<dbReference type="EC" id="2.7.11.1" evidence="2"/>
<comment type="caution">
    <text evidence="2">The sequence shown here is derived from an EMBL/GenBank/DDBJ whole genome shotgun (WGS) entry which is preliminary data.</text>
</comment>
<dbReference type="InterPro" id="IPR003594">
    <property type="entry name" value="HATPase_dom"/>
</dbReference>
<name>A0A644VTU2_9ZZZZ</name>
<evidence type="ECO:0000259" key="1">
    <source>
        <dbReference type="SMART" id="SM00387"/>
    </source>
</evidence>
<dbReference type="AlphaFoldDB" id="A0A644VTU2"/>
<dbReference type="EMBL" id="VSSQ01000443">
    <property type="protein sequence ID" value="MPL94819.1"/>
    <property type="molecule type" value="Genomic_DNA"/>
</dbReference>
<proteinExistence type="predicted"/>
<sequence>MHNEFTVVEGDFANAGKASSEIKKTLKQLNIDNQKIKKIVVAVYEAEVNAIAHAYGGTIYVDLDEEKICVLIKDKGPGIPDIARAMEKGFSTASAKVREMGFGAGMGLPNIKNNVDELDIQTEVGVGTEIKMIVNFNS</sequence>
<reference evidence="2" key="1">
    <citation type="submission" date="2019-08" db="EMBL/GenBank/DDBJ databases">
        <authorList>
            <person name="Kucharzyk K."/>
            <person name="Murdoch R.W."/>
            <person name="Higgins S."/>
            <person name="Loffler F."/>
        </authorList>
    </citation>
    <scope>NUCLEOTIDE SEQUENCE</scope>
</reference>
<protein>
    <submittedName>
        <fullName evidence="2">Serine/threonine-protein kinase RsbT</fullName>
        <ecNumber evidence="2">2.7.11.1</ecNumber>
    </submittedName>
</protein>
<organism evidence="2">
    <name type="scientific">bioreactor metagenome</name>
    <dbReference type="NCBI Taxonomy" id="1076179"/>
    <lineage>
        <taxon>unclassified sequences</taxon>
        <taxon>metagenomes</taxon>
        <taxon>ecological metagenomes</taxon>
    </lineage>
</organism>
<gene>
    <name evidence="2" type="primary">rsbT_2</name>
    <name evidence="2" type="ORF">SDC9_40977</name>
</gene>